<dbReference type="InterPro" id="IPR041679">
    <property type="entry name" value="DNA2/NAM7-like_C"/>
</dbReference>
<dbReference type="InterPro" id="IPR036910">
    <property type="entry name" value="HMG_box_dom_sf"/>
</dbReference>
<evidence type="ECO:0000259" key="2">
    <source>
        <dbReference type="Pfam" id="PF13086"/>
    </source>
</evidence>
<feature type="domain" description="DNA2/NAM7 helicase helicase" evidence="2">
    <location>
        <begin position="838"/>
        <end position="975"/>
    </location>
</feature>
<dbReference type="InterPro" id="IPR045055">
    <property type="entry name" value="DNA2/NAM7-like"/>
</dbReference>
<dbReference type="GO" id="GO:0031048">
    <property type="term" value="P:regulatory ncRNA-mediated heterochromatin formation"/>
    <property type="evidence" value="ECO:0007669"/>
    <property type="project" value="TreeGrafter"/>
</dbReference>
<feature type="compositionally biased region" description="Acidic residues" evidence="1">
    <location>
        <begin position="645"/>
        <end position="654"/>
    </location>
</feature>
<dbReference type="GO" id="GO:0031380">
    <property type="term" value="C:nuclear RNA-directed RNA polymerase complex"/>
    <property type="evidence" value="ECO:0007669"/>
    <property type="project" value="TreeGrafter"/>
</dbReference>
<feature type="region of interest" description="Disordered" evidence="1">
    <location>
        <begin position="626"/>
        <end position="701"/>
    </location>
</feature>
<reference evidence="5" key="1">
    <citation type="journal article" date="2020" name="Microb. Genom.">
        <title>Genetic diversity of clinical and environmental Mucorales isolates obtained from an investigation of mucormycosis cases among solid organ transplant recipients.</title>
        <authorList>
            <person name="Nguyen M.H."/>
            <person name="Kaul D."/>
            <person name="Muto C."/>
            <person name="Cheng S.J."/>
            <person name="Richter R.A."/>
            <person name="Bruno V.M."/>
            <person name="Liu G."/>
            <person name="Beyhan S."/>
            <person name="Sundermann A.J."/>
            <person name="Mounaud S."/>
            <person name="Pasculle A.W."/>
            <person name="Nierman W.C."/>
            <person name="Driscoll E."/>
            <person name="Cumbie R."/>
            <person name="Clancy C.J."/>
            <person name="Dupont C.L."/>
        </authorList>
    </citation>
    <scope>NUCLEOTIDE SEQUENCE</scope>
    <source>
        <strain evidence="5">GL11</strain>
    </source>
</reference>
<evidence type="ECO:0000259" key="3">
    <source>
        <dbReference type="Pfam" id="PF13087"/>
    </source>
</evidence>
<dbReference type="InterPro" id="IPR027417">
    <property type="entry name" value="P-loop_NTPase"/>
</dbReference>
<gene>
    <name evidence="5" type="ORF">G6F64_004003</name>
</gene>
<proteinExistence type="predicted"/>
<feature type="compositionally biased region" description="Basic and acidic residues" evidence="1">
    <location>
        <begin position="626"/>
        <end position="635"/>
    </location>
</feature>
<dbReference type="GO" id="GO:0004386">
    <property type="term" value="F:helicase activity"/>
    <property type="evidence" value="ECO:0007669"/>
    <property type="project" value="InterPro"/>
</dbReference>
<dbReference type="InterPro" id="IPR041677">
    <property type="entry name" value="DNA2/NAM7_AAA_11"/>
</dbReference>
<dbReference type="Proteomes" id="UP000716291">
    <property type="component" value="Unassembled WGS sequence"/>
</dbReference>
<dbReference type="SUPFAM" id="SSF52540">
    <property type="entry name" value="P-loop containing nucleoside triphosphate hydrolases"/>
    <property type="match status" value="1"/>
</dbReference>
<sequence>MWRRESNEVRMYYHRLAEEEKLRHLAKHPGYKYCPKRQSLAHVDKNEYQVLADTTPIVGEMDNQMAFVHRNVSFDEVSPSSPPSSMVQDLQIFPEGTNLDALSLVDYEFYLLFLDDTPVVHATLDSLTNDFKVTQLSSRQWDQQDVWESHEQSSGRFSNIKEPTATFRLNLDIPDAPVFSKVVDYSSFRDQEIVPDYDDIMMTTATDEFDDYRMPIPDVPVNQVRSPYESAEQYLYTHYELMRHDFLIPLRNAVKGYKKDYAAIKGKEDLSVAMEKLAPAQKPFRLYEHVQLNAIVFGTRQPLYRISFRLPYYVRVQWAQSKRLMPGSLVLLSKDHFETDLKVATIVDRGEEPMQGPNRFEYMLDLYLERDNDEQPLGFGDPTLSDKDNYVMIEATDGYFEAYRHILKVLQKVKSDELPFSPYIVNLSKETLVPHYAAKKRIYDANVYKTSHRGERWPIDIMGAWPEYNTGMDKTQLDALKTILSRNLSIIQGPPGSGKTFVGTYAMRVLLNNFNESLGPIVCICQTNHALDQFLEHILTYNDKIVRVGGRSKSELLKQHTLYEHKKQLKGPHGIGRLYRSRDDVVKKIKETLIQLYEEPCVTLDFVKSIQGLRPRQLDCLKAASTKEKEKKETRQQQSAQSIDSDSDSDEEWEITSVLTAAKKPQQQSGRRDNNKMNKNNTRGLSNTNNLWQGGNPNRNQEVKEKVTNPIEIWLKDAIDFVSDGNLGRFNDERKEELLEQTKGKVYEDMIDEEDNLIDEEEMQDIQQNFKGEELSDARKNPFIPLGTAYQRLTESGPGERPGRKVVNYQKSEKRRDIDVNFNFFDESEEEKDVNGQNMWGSLPDGNDAVERWMKEDDVFMWPLAARLKAHKRWIELRNQGLEAALRHLMTRYTEISKEIRTIMAKFEAKVCRENRVVGMTSTAAAKYHDLLEEMRPRILIVEEAAEMLESHIISALTTSLEHLILIGDHQQLRPSTSVHKLSEVHGLSISLFERLVMNQFPFTRLSHQRRMRPEIRQLINPIYRDPPLQDHPDVIRYPAIRGVAQSLFFLSHNEDEHNLPDSASKVNEHEAKFAAKLSFYLMQQGYSASKITIITMYSGQKTLLKKFLREARRPNMDTDTIQVSSVDGYQGEENEIIILSLVRSNTQGQIGFLKAANRVCVALSRAKHGMYILGNASLLCEKSELWNEIIAGLEERQEKMIGTSLPLKCVKHNTVTQVQWASDFVEVPEGGCSRPCGEKLDCGHECLLNCHPYEHDDILCKQSCGKILECKHPCTRRCYEKCGPCLTRISVRLPCGDFMDDECGVIRSLARNPQGHRCPKCNKPLVQKK</sequence>
<dbReference type="Pfam" id="PF25396">
    <property type="entry name" value="ZNFX1"/>
    <property type="match status" value="1"/>
</dbReference>
<feature type="domain" description="ZNFX1" evidence="4">
    <location>
        <begin position="282"/>
        <end position="396"/>
    </location>
</feature>
<organism evidence="5 6">
    <name type="scientific">Rhizopus oryzae</name>
    <name type="common">Mucormycosis agent</name>
    <name type="synonym">Rhizopus arrhizus var. delemar</name>
    <dbReference type="NCBI Taxonomy" id="64495"/>
    <lineage>
        <taxon>Eukaryota</taxon>
        <taxon>Fungi</taxon>
        <taxon>Fungi incertae sedis</taxon>
        <taxon>Mucoromycota</taxon>
        <taxon>Mucoromycotina</taxon>
        <taxon>Mucoromycetes</taxon>
        <taxon>Mucorales</taxon>
        <taxon>Mucorineae</taxon>
        <taxon>Rhizopodaceae</taxon>
        <taxon>Rhizopus</taxon>
    </lineage>
</organism>
<dbReference type="FunFam" id="3.40.50.300:FF:001366">
    <property type="entry name" value="ATP binding protein, putative"/>
    <property type="match status" value="1"/>
</dbReference>
<dbReference type="SUPFAM" id="SSF47095">
    <property type="entry name" value="HMG-box"/>
    <property type="match status" value="1"/>
</dbReference>
<dbReference type="Gene3D" id="3.40.50.300">
    <property type="entry name" value="P-loop containing nucleotide triphosphate hydrolases"/>
    <property type="match status" value="3"/>
</dbReference>
<accession>A0A9P7BUR1</accession>
<evidence type="ECO:0000259" key="4">
    <source>
        <dbReference type="Pfam" id="PF25396"/>
    </source>
</evidence>
<keyword evidence="6" id="KW-1185">Reference proteome</keyword>
<name>A0A9P7BUR1_RHIOR</name>
<feature type="compositionally biased region" description="Polar residues" evidence="1">
    <location>
        <begin position="677"/>
        <end position="700"/>
    </location>
</feature>
<dbReference type="CDD" id="cd06008">
    <property type="entry name" value="NF-X1-zinc-finger"/>
    <property type="match status" value="1"/>
</dbReference>
<dbReference type="Pfam" id="PF13086">
    <property type="entry name" value="AAA_11"/>
    <property type="match status" value="2"/>
</dbReference>
<feature type="domain" description="DNA2/NAM7 helicase-like C-terminal" evidence="3">
    <location>
        <begin position="989"/>
        <end position="1177"/>
    </location>
</feature>
<dbReference type="PANTHER" id="PTHR10887:SF341">
    <property type="entry name" value="NFX1-TYPE ZINC FINGER-CONTAINING PROTEIN 1"/>
    <property type="match status" value="1"/>
</dbReference>
<feature type="domain" description="DNA2/NAM7 helicase helicase" evidence="2">
    <location>
        <begin position="472"/>
        <end position="686"/>
    </location>
</feature>
<dbReference type="EMBL" id="JAANQT010000418">
    <property type="protein sequence ID" value="KAG1311176.1"/>
    <property type="molecule type" value="Genomic_DNA"/>
</dbReference>
<dbReference type="Pfam" id="PF13087">
    <property type="entry name" value="AAA_12"/>
    <property type="match status" value="1"/>
</dbReference>
<evidence type="ECO:0000313" key="6">
    <source>
        <dbReference type="Proteomes" id="UP000716291"/>
    </source>
</evidence>
<evidence type="ECO:0000256" key="1">
    <source>
        <dbReference type="SAM" id="MobiDB-lite"/>
    </source>
</evidence>
<comment type="caution">
    <text evidence="5">The sequence shown here is derived from an EMBL/GenBank/DDBJ whole genome shotgun (WGS) entry which is preliminary data.</text>
</comment>
<dbReference type="PANTHER" id="PTHR10887">
    <property type="entry name" value="DNA2/NAM7 HELICASE FAMILY"/>
    <property type="match status" value="1"/>
</dbReference>
<evidence type="ECO:0000313" key="5">
    <source>
        <dbReference type="EMBL" id="KAG1311176.1"/>
    </source>
</evidence>
<dbReference type="Gene3D" id="1.10.30.10">
    <property type="entry name" value="High mobility group box domain"/>
    <property type="match status" value="1"/>
</dbReference>
<evidence type="ECO:0008006" key="7">
    <source>
        <dbReference type="Google" id="ProtNLM"/>
    </source>
</evidence>
<protein>
    <recommendedName>
        <fullName evidence="7">RNA helicase</fullName>
    </recommendedName>
</protein>
<dbReference type="InterPro" id="IPR047187">
    <property type="entry name" value="SF1_C_Upf1"/>
</dbReference>
<dbReference type="CDD" id="cd18808">
    <property type="entry name" value="SF1_C_Upf1"/>
    <property type="match status" value="1"/>
</dbReference>
<dbReference type="InterPro" id="IPR057373">
    <property type="entry name" value="ZNFX1"/>
</dbReference>